<dbReference type="PANTHER" id="PTHR46203">
    <property type="entry name" value="PROBABLE PEPTIDE CHAIN RELEASE FACTOR C12ORF65"/>
    <property type="match status" value="1"/>
</dbReference>
<feature type="domain" description="Prokaryotic-type class I peptide chain release factors" evidence="6">
    <location>
        <begin position="71"/>
        <end position="161"/>
    </location>
</feature>
<evidence type="ECO:0000259" key="7">
    <source>
        <dbReference type="Pfam" id="PF05347"/>
    </source>
</evidence>
<gene>
    <name evidence="8" type="ORF">RN001_011846</name>
</gene>
<dbReference type="SUPFAM" id="SSF75620">
    <property type="entry name" value="Release factor"/>
    <property type="match status" value="1"/>
</dbReference>
<keyword evidence="9" id="KW-1185">Reference proteome</keyword>
<feature type="domain" description="Complex 1 LYR protein" evidence="7">
    <location>
        <begin position="7"/>
        <end position="56"/>
    </location>
</feature>
<evidence type="ECO:0000256" key="1">
    <source>
        <dbReference type="ARBA" id="ARBA00004173"/>
    </source>
</evidence>
<dbReference type="Pfam" id="PF05347">
    <property type="entry name" value="Complex1_LYR"/>
    <property type="match status" value="1"/>
</dbReference>
<name>A0AAN7P259_9COLE</name>
<dbReference type="GO" id="GO:0003747">
    <property type="term" value="F:translation release factor activity"/>
    <property type="evidence" value="ECO:0007669"/>
    <property type="project" value="InterPro"/>
</dbReference>
<feature type="region of interest" description="Disordered" evidence="5">
    <location>
        <begin position="138"/>
        <end position="160"/>
    </location>
</feature>
<dbReference type="InterPro" id="IPR000352">
    <property type="entry name" value="Pep_chain_release_fac_I"/>
</dbReference>
<protein>
    <recommendedName>
        <fullName evidence="10">Prokaryotic-type class I peptide chain release factors domain-containing protein</fullName>
    </recommendedName>
</protein>
<dbReference type="InterPro" id="IPR052405">
    <property type="entry name" value="Mito_Transl_Release_Factor"/>
</dbReference>
<accession>A0AAN7P259</accession>
<reference evidence="9" key="1">
    <citation type="submission" date="2023-01" db="EMBL/GenBank/DDBJ databases">
        <title>Key to firefly adult light organ development and bioluminescence: homeobox transcription factors regulate luciferase expression and transportation to peroxisome.</title>
        <authorList>
            <person name="Fu X."/>
        </authorList>
    </citation>
    <scope>NUCLEOTIDE SEQUENCE [LARGE SCALE GENOMIC DNA]</scope>
</reference>
<dbReference type="AlphaFoldDB" id="A0AAN7P259"/>
<comment type="similarity">
    <text evidence="2">Belongs to the prokaryotic/mitochondrial release factor family.</text>
</comment>
<keyword evidence="4" id="KW-0496">Mitochondrion</keyword>
<dbReference type="EMBL" id="JARPUR010000005">
    <property type="protein sequence ID" value="KAK4875424.1"/>
    <property type="molecule type" value="Genomic_DNA"/>
</dbReference>
<dbReference type="GO" id="GO:0005739">
    <property type="term" value="C:mitochondrion"/>
    <property type="evidence" value="ECO:0007669"/>
    <property type="project" value="UniProtKB-SubCell"/>
</dbReference>
<evidence type="ECO:0000256" key="3">
    <source>
        <dbReference type="ARBA" id="ARBA00022946"/>
    </source>
</evidence>
<dbReference type="PANTHER" id="PTHR46203:SF1">
    <property type="entry name" value="MITOCHONDRIAL TRANSLATION RELEASE FACTOR IN RESCUE"/>
    <property type="match status" value="1"/>
</dbReference>
<dbReference type="Pfam" id="PF00472">
    <property type="entry name" value="RF-1"/>
    <property type="match status" value="1"/>
</dbReference>
<evidence type="ECO:0000313" key="9">
    <source>
        <dbReference type="Proteomes" id="UP001353858"/>
    </source>
</evidence>
<dbReference type="InterPro" id="IPR008011">
    <property type="entry name" value="Complex1_LYR_dom"/>
</dbReference>
<keyword evidence="3" id="KW-0809">Transit peptide</keyword>
<organism evidence="8 9">
    <name type="scientific">Aquatica leii</name>
    <dbReference type="NCBI Taxonomy" id="1421715"/>
    <lineage>
        <taxon>Eukaryota</taxon>
        <taxon>Metazoa</taxon>
        <taxon>Ecdysozoa</taxon>
        <taxon>Arthropoda</taxon>
        <taxon>Hexapoda</taxon>
        <taxon>Insecta</taxon>
        <taxon>Pterygota</taxon>
        <taxon>Neoptera</taxon>
        <taxon>Endopterygota</taxon>
        <taxon>Coleoptera</taxon>
        <taxon>Polyphaga</taxon>
        <taxon>Elateriformia</taxon>
        <taxon>Elateroidea</taxon>
        <taxon>Lampyridae</taxon>
        <taxon>Luciolinae</taxon>
        <taxon>Aquatica</taxon>
    </lineage>
</organism>
<sequence>MLAVTSKEILKLYKNLLRYGQDLRYTDKQYFYRRIKREFKENRRLVDETEIQFNYKARLSLLQRQSVPVLVETELEENFVRGSGPGGQSVNKTANCVVLKHIPTGIVVKCHETRSLDQNRKKARQILTTRLDDLINGIDSVSSQQKKHEDKKSLDRKRRKDKLDALKAEWKKRENLE</sequence>
<dbReference type="Proteomes" id="UP001353858">
    <property type="component" value="Unassembled WGS sequence"/>
</dbReference>
<evidence type="ECO:0000256" key="2">
    <source>
        <dbReference type="ARBA" id="ARBA00010835"/>
    </source>
</evidence>
<dbReference type="Gene3D" id="3.30.160.20">
    <property type="match status" value="1"/>
</dbReference>
<proteinExistence type="inferred from homology"/>
<evidence type="ECO:0000259" key="6">
    <source>
        <dbReference type="Pfam" id="PF00472"/>
    </source>
</evidence>
<comment type="subcellular location">
    <subcellularLocation>
        <location evidence="1">Mitochondrion</location>
    </subcellularLocation>
</comment>
<evidence type="ECO:0000313" key="8">
    <source>
        <dbReference type="EMBL" id="KAK4875424.1"/>
    </source>
</evidence>
<evidence type="ECO:0008006" key="10">
    <source>
        <dbReference type="Google" id="ProtNLM"/>
    </source>
</evidence>
<evidence type="ECO:0000256" key="4">
    <source>
        <dbReference type="ARBA" id="ARBA00023128"/>
    </source>
</evidence>
<comment type="caution">
    <text evidence="8">The sequence shown here is derived from an EMBL/GenBank/DDBJ whole genome shotgun (WGS) entry which is preliminary data.</text>
</comment>
<dbReference type="InterPro" id="IPR045853">
    <property type="entry name" value="Pep_chain_release_fac_I_sf"/>
</dbReference>
<evidence type="ECO:0000256" key="5">
    <source>
        <dbReference type="SAM" id="MobiDB-lite"/>
    </source>
</evidence>